<evidence type="ECO:0000256" key="6">
    <source>
        <dbReference type="ARBA" id="ARBA00022741"/>
    </source>
</evidence>
<dbReference type="InterPro" id="IPR036465">
    <property type="entry name" value="vWFA_dom_sf"/>
</dbReference>
<feature type="compositionally biased region" description="Acidic residues" evidence="11">
    <location>
        <begin position="4805"/>
        <end position="4820"/>
    </location>
</feature>
<organism evidence="13 14">
    <name type="scientific">Pichia californica</name>
    <dbReference type="NCBI Taxonomy" id="460514"/>
    <lineage>
        <taxon>Eukaryota</taxon>
        <taxon>Fungi</taxon>
        <taxon>Dikarya</taxon>
        <taxon>Ascomycota</taxon>
        <taxon>Saccharomycotina</taxon>
        <taxon>Pichiomycetes</taxon>
        <taxon>Pichiales</taxon>
        <taxon>Pichiaceae</taxon>
        <taxon>Pichia</taxon>
    </lineage>
</organism>
<feature type="compositionally biased region" description="Acidic residues" evidence="11">
    <location>
        <begin position="4648"/>
        <end position="4758"/>
    </location>
</feature>
<protein>
    <recommendedName>
        <fullName evidence="4 10">Midasin</fullName>
    </recommendedName>
</protein>
<evidence type="ECO:0000313" key="14">
    <source>
        <dbReference type="Proteomes" id="UP000697127"/>
    </source>
</evidence>
<dbReference type="InterPro" id="IPR048617">
    <property type="entry name" value="MDN1_AAA_lid_4"/>
</dbReference>
<proteinExistence type="inferred from homology"/>
<keyword evidence="6 10" id="KW-0547">Nucleotide-binding</keyword>
<keyword evidence="8 10" id="KW-0143">Chaperone</keyword>
<dbReference type="FunFam" id="3.40.50.300:FF:000582">
    <property type="entry name" value="Midasin"/>
    <property type="match status" value="1"/>
</dbReference>
<dbReference type="Pfam" id="PF21108">
    <property type="entry name" value="MDN1_4th"/>
    <property type="match status" value="1"/>
</dbReference>
<keyword evidence="9 10" id="KW-0539">Nucleus</keyword>
<feature type="compositionally biased region" description="Acidic residues" evidence="11">
    <location>
        <begin position="4899"/>
        <end position="4918"/>
    </location>
</feature>
<dbReference type="GO" id="GO:0005524">
    <property type="term" value="F:ATP binding"/>
    <property type="evidence" value="ECO:0007669"/>
    <property type="project" value="UniProtKB-KW"/>
</dbReference>
<evidence type="ECO:0000256" key="2">
    <source>
        <dbReference type="ARBA" id="ARBA00004642"/>
    </source>
</evidence>
<dbReference type="PANTHER" id="PTHR48103">
    <property type="entry name" value="MIDASIN-RELATED"/>
    <property type="match status" value="1"/>
</dbReference>
<dbReference type="PROSITE" id="PS50234">
    <property type="entry name" value="VWFA"/>
    <property type="match status" value="1"/>
</dbReference>
<dbReference type="Pfam" id="PF17865">
    <property type="entry name" value="AAA_lid_5"/>
    <property type="match status" value="1"/>
</dbReference>
<comment type="caution">
    <text evidence="13">The sequence shown here is derived from an EMBL/GenBank/DDBJ whole genome shotgun (WGS) entry which is preliminary data.</text>
</comment>
<feature type="compositionally biased region" description="Basic and acidic residues" evidence="11">
    <location>
        <begin position="4848"/>
        <end position="4874"/>
    </location>
</feature>
<dbReference type="GO" id="GO:0005654">
    <property type="term" value="C:nucleoplasm"/>
    <property type="evidence" value="ECO:0007669"/>
    <property type="project" value="UniProtKB-SubCell"/>
</dbReference>
<dbReference type="Pfam" id="PF07728">
    <property type="entry name" value="AAA_5"/>
    <property type="match status" value="8"/>
</dbReference>
<sequence>MFDESILKQRKYEGRTALLKCTLKKVQSNKALLTQCSKIPFINQVIGLSRMFPPLSDSEKIKAIDIILESNVYERVKDEEIKHNPDFDFTDQIVKEILKWYKEEFFTWVNKLECPKCGNNDQNKINGIGGCKPFKQEHFIGKASIVEMYQCINCGNKYEFPRYNDIITLLDTRKGRCGEWNNCFIAILRSLDINVRYIWNAEDHVWCEYYSNKQKRWIHLDSCENSYDQPLLYNAGWNKKMSYVFAIHKSYIVDITYKYLDPTKPDLKLPKNKAPEEYLKAIISYSNAQKLLQLPKDEFLSVTTGLSKEVYDNYKQFYSKKSIPSCYIFNNSLSNDENLSNLSIHLLDIHACSCDMFSYKPLIVELTARLIHNPQLERAFLLANDTKCIIEGSQILSSLAMIMTYTQEISILTEHFLIGKDFFLSLKNCITSITQSELQSIFLSFYRLLNTDRQKFHKFIDPQTLHSFISTNSTSNINKYLSILILAKYTFLSEEAKCQMIEQNVDQNDLIGNLDGDSNVNYKFLSLLESQRLSNISKLSPLKDTFISSSFTISISESNLSPGVSIIAGIMVPNLISLKSNNNESQLKPTNFVELPKSITAIRSFAEYTKNSLPVLLAGSAGTGKTFLVDEMARRLHIEDTNNLVKIHLNQQTDSKSLLGTYTSGTKPGTFEWKNGVLTTAVKEGKWVLVEDIDKAPNEVLSILMSLLEHREITLPSRGEVLKAGNGFQLISTIRTTSLKNNEVHLPDMIGMRLWNVLKLDDLDEKDLKTILNKKFPLLARYTNLFIKCYFTVKSICDSRKFVSMNKGAQPKQVSIRDLMKFCRRSEHIFDLHDIRSADDLIHDDVFDTIFQEAIDCFTSAIVENDPIEYLIREIGSILEIPTSRIELQLSKHVPVIDIFDDSIRIGRSHVEKHKIIGLHKYQNKIAVGNTTSFATTNHSARLMEKIGVGISMCEPLLLVGETGTGKTTVVQQMAKLLNKKLTVINLSQQTEVGDLLGGFKPLNAKSIALPLEEDFEQLFARSFSTKNNAQFLKLLSKCFNKSQWKNVCRLWKEAYKMAKTTFQKTDSEQHSEEDSDDESSKKKKRKLNDSEKSEIMKEWKSIQTRVNNFEKQVVDMNNSFIFKFVEGSLVNAVKKGDWLLLDEMNLAAPETLDSISDLLAEYADQRSVLLSEKGDVESIKAHPEFRIFGCMNPATDVGKKDLPQSIRSRFTEIYVSSPDQDIQDLLMIIDKYIGKYSLSDEWIGNDVAELYYEAKKLSDNNQIVDGANQKPHFSIRTLTRTLLYSREIASIYGLRRSLYEGFCMSLLTLLDAKSEQILLPLIEKYTIGRLKNVKSVLSQIPANPSSLEDQYIQFKHYWMRKGAEEVEPQTHYIITPFVEKNMMNLVRATSGGRFPILIQGPTSAGKTSMINYLAKISGHKFVRINNHEHTDLQEYLGAYVSDDTGKLVFKEGILVEALRNGHWIVLDELNLAPTDVLEALNRLLDDNRELFIPETQEIVRPHPDFMLFATQNPPGLYGGRKVLSKAFRNRFLELHFDDIPQDELEIILRERCKIAPTYAKKIVEVYKELGIKRQSARLFEQKNSFATLRDLFRWAQREAVGYEQLAANGYMLLAERVRRTEEKIVVKEALEKVMRVKLNMNDYYDSLEVKELLELEGSVIWTKAMRRLAVLVLASMQNNEPLLLVGETGCGKTTVCQMIAQFYNKELIIVNAHQNTETGDLLGAQRPIRNRSELQLKFVNTLKHILSKYDVKIDDNMSYSDASAYWKKYDLKDSLKPEDHNLMIKVKAECDSLFEWSDGPLVTAMKTGSYFLLDEISLADDSVLERLNSVLEPERSLLLAEKGTDDISITADAGFQFLATMNPGGDYGKKELSPALRNRFTEIWVPSMEDFDDVAQIVRAKLDVNVKDLTEPIVNFSKWYGMKMGGGDVTSGVISLRDILAWITFINTASNKNIHNMACLLHGACMVFIDALGTHNTAYLAENEDKLNQTKIEYVKKLSEFSKCDLIPYFTSNVEVSIDETKLTCGLFSLDINGMTPSSTSFNLSAPTTAHNAMRVVRAIQVHKPILLEGSPGVGKTSLITALAEATGNQLTRINLSEQTDLIDLFGSDSPVEGGNAGEFVWRDAPYLRAMQKGEWVLLDEMNLASQSVLEGLNACLDHRGEVYIPELDKSFVSHPNFKVFAAQNPQLQGGGRKGLPKSFINRFSVVYVDMLNETDLKLIAHHLYPSLDKELCDKMISFMSKLEEEVVINRKWASSGAPWEFNLRDTLRWLSLLGSPGLTNDITPSDFFDLVVRQRFRTEKDKECADTLFKSIFDSIQKKDPYYIIQHNYIQCENSLIDRNQLVQYQSDTKLFSLQCNVPILETVFRCIQQAYPLILVGPSGSGKSSLIKFAADVVGSKVYEFSMNSDIDSMDILGGYEQADHARTFSRFSTEILDFLLKLIAVNSQLSTEESTVILQISTKLVKLLNDCKLTLNNIHTILSGLSDLNEVIYNETSISLITRLKHYADSIKSGEINVNFEWFDGLLVEAVEKGYWLILDNANLCSPSVLDRLNSLLETNGTLIINECTNDDGSPRVIKTHPNFRLFLTSDPKYGELSRAMRNRSVEIYVAPLVDRATIFDKQNLGIESRSDDGLLTDKMNSLSLVPSFKPLTHFVDVADSFSVNTTLFIDYYNYVEKSGNKFAASTFIQFIPIFLINLIYEISMNTAASSEFSNSSFFGNIQSHLNFAQKSGLIDSISQLYKRTCESSALLPISGYEEFSNLPLSPLDNSSILSLIKVKATVSTTVETAYMFSILSMLADGFHYMEELHIKAKTLNASVLNPLQQLAAVSIGRELKKIPKINVYKWVTSILTFINNQFTLLINCDVILSENDCFSSLFKLIILWTNFVSASTVLNNTAIRVYHDQLSKWYKENESRISKLDPGLTSNLLEFIENFNNDLKLSRGSSMSLIWNACRDSYPQTATAWKNYENLMVLAQRFDEVAYEQFPDNVGNINEFRKMFVDLFTECINGINDDGFEDIMSTVKSKIENLSDISSAFLTKRAHPFSDSYVALLGFIESQKTFEKSKIEMNSEILTLCLLSNKKTIDLLDYNKEALFKPYPRILKSLWNSDGSLQLPLFDDNFFKSTMNLITNIEKTQGGNIEQTLFDLKFFIAQLVKHSPEVLANHISYFSSILQQWIKYISDIHIELLDNDEEKELALKYFTECTESSLLSYSKIFKNSGHVAYSDIFSSFFAPSLANLTIPSINKQELGECFLLISCGFIMLYMPDSVYDPAAVDHILYHDFVNLQGLVSSIRDSFVTARKVYFGDDKIVAEEYLPEVESNSIIKTPRVFRDSHSPEKLFEEWHTFFTSYIDKHHIEFLLKTALEVTDKAESQINNFTENASYFILRLKENHLKFSDMNDILTGFVHGLRLGLIMLHEGSMNKTVQTPSSLWIPNATTIFSPFNISHLYRATQKMVRNVSINDYDVENVYSYLLTISKTFENSTNDEYDHDVFNKILMALYYRWSLRLLKQQEIESTDSGVYKFADPTMDAEADFMNLFPDADEMMDINVSETVVSEDKFQDVYFEIAKAYTARFNSKVTKSPNEIAKASVTAFNSLKKISEISGSGKNTGSVLTFFTSSKSSSEIDFYNGYDFSQTRNAGNIIRKVQISVAELLKKWPEHATLSDLFRICSEFLEYPAATPIFRLLAKVEQIFTFIAEWEKYAHSGVSLSTHYKSISGLIVLWRQLELASWKQVFVNEEMKVEKRIGKWWFHLFETVVVPVMNGEVFDDEVEIKIISAINVFLSQATYGELGYRLDLLKAFAAHVRDLVPDSSIQYSLHNIITYYTQFLQQVNDSIASTKKELEKKVNEIILLASWKDVNIDALKQSSRRSHHNLYKIIRKYRDCLVKPVKPLIESGLPSSYKTSAISPSLEKSLVRLPKDVSKVEALCSEISTWNERNSRLKNITQVEKNMNIYMHDIENVKLRSLHEFAREIIEQSEILRKETPKEFTKDNKKIIGSLKNEKHKLLSDSIKDLKNMGLKLHMTVDIQKALPTVTAILATASSLTDTSFAGCDAFYFRILDLLPKLRLAVSEVHADIASSDADKCLAATEHLLYLLTLNRTLFVRYSKFNNSFKSILSNLESFSTTSKNLILPSSQLANAQYATKQAIILVNQLPVVLDYAVEALSKAASYSNEGYSSAIFTNAKATINKFSFSYHEILGSENQKNLRELNNFYNNFIESLNLWKLEYPHAGFVSDFLLEWISIQNFDFDKTVETKNERFDINDLEKSFRELFNTILVSIQRIHKYNGEADKEEEDNEGSNWLIAGNKRLNKYTDLLYPVSMLKKFNNCVNILQNIEFTEHESLLASALIEHMSPIIQHYFNFIQIVENKLKINYIDVSRGTFELATILHTICSKGFCQPEPPSEEKEDNNLKEGTGLGDGDGAQNNSKDVEDDEDLSEQAQQPNEENDKSDKEEDENDDDAIDIEGDMAGDLENASDQEKDDEDEENKEDEELDEEIDDLDDMDPNAVDDKMWDEEASSNSKEKESDEMPDNTDQNNDMEAMEDESEDKPKETQENNQNEQQAEDDKDDKDDKDEKKEDDKDAEEEEDVGEQEDEVKNEENDQFDDQAPESDALELPEDMNLDSDGNESEAEEEKEDKFEDNLNEEDADMKDDDNDGVDDTADVEMDKEEPEGDEDNEEVEGAPADNENDEEIPEEEEEQEGEDGMDIDDEINEEGGQESDQELQDGEQEEEVDDEGKEDKVGDEDDIEGLEGTESGANDVNDDSAVKQQSGVKSEGADADSNEENENVGASNGGADFQNEEDKENDEKTEEAQNESSRNEAAESMKQLGDSLKEFHRRRQEIKEATDDDMVDQKIGERPDEFQHLEGDNAENDTQALGAANKEQIQSINDDMAIDDEEEKEIEDLNEDEDAVTNGNDDEKKNSESDDVEMKDAQVNEDDFAGEKRSGLMNERKNDMNEIPTNIDMEIDSDSSEEEIENDDDNGTLTGSTQNQTDENLRTYEEAEELWKTADEDTRDLTSSLCEQLRLILEPTLSTKLKGDYKTGKRLNMKRIIPYIASQFRKDKIWMRRTKPSKRQYQIMISLDNSKSMAESHSVNIAFESVALVSKALSQLESGQLSIMKFGTDPTIVHPFEKQFASNSGINVFREFKFDDTRTDIKKLISKSLKVFSEARAFGDSDLWQLEIILSDGVCEDHDTIQRLVRKAREEKVMIVFVVIDGLNSNESILDMSQASYAMDNNNKMKLQVTRYLDTFPFEFYVVVHHINELPEMLSLILRQYFTELASS</sequence>
<evidence type="ECO:0000256" key="4">
    <source>
        <dbReference type="ARBA" id="ARBA00017143"/>
    </source>
</evidence>
<evidence type="ECO:0000256" key="11">
    <source>
        <dbReference type="SAM" id="MobiDB-lite"/>
    </source>
</evidence>
<comment type="subcellular location">
    <subcellularLocation>
        <location evidence="1">Nucleus</location>
        <location evidence="1">Nucleolus</location>
    </subcellularLocation>
    <subcellularLocation>
        <location evidence="2">Nucleus</location>
        <location evidence="2">Nucleoplasm</location>
    </subcellularLocation>
</comment>
<dbReference type="PANTHER" id="PTHR48103:SF2">
    <property type="entry name" value="MIDASIN"/>
    <property type="match status" value="1"/>
</dbReference>
<dbReference type="SMART" id="SM00460">
    <property type="entry name" value="TGc"/>
    <property type="match status" value="1"/>
</dbReference>
<dbReference type="InterPro" id="IPR038765">
    <property type="entry name" value="Papain-like_cys_pep_sf"/>
</dbReference>
<dbReference type="Gene3D" id="3.40.50.410">
    <property type="entry name" value="von Willebrand factor, type A domain"/>
    <property type="match status" value="1"/>
</dbReference>
<keyword evidence="7 10" id="KW-0067">ATP-binding</keyword>
<dbReference type="Gene3D" id="3.40.50.300">
    <property type="entry name" value="P-loop containing nucleotide triphosphate hydrolases"/>
    <property type="match status" value="6"/>
</dbReference>
<feature type="region of interest" description="Disordered" evidence="11">
    <location>
        <begin position="4404"/>
        <end position="5002"/>
    </location>
</feature>
<evidence type="ECO:0000256" key="9">
    <source>
        <dbReference type="ARBA" id="ARBA00023242"/>
    </source>
</evidence>
<dbReference type="InterPro" id="IPR012099">
    <property type="entry name" value="Midasin"/>
</dbReference>
<dbReference type="FunFam" id="3.40.50.300:FF:001368">
    <property type="entry name" value="Midasin"/>
    <property type="match status" value="1"/>
</dbReference>
<dbReference type="GO" id="GO:0005730">
    <property type="term" value="C:nucleolus"/>
    <property type="evidence" value="ECO:0007669"/>
    <property type="project" value="UniProtKB-SubCell"/>
</dbReference>
<dbReference type="Gene3D" id="2.20.25.10">
    <property type="match status" value="1"/>
</dbReference>
<evidence type="ECO:0000313" key="13">
    <source>
        <dbReference type="EMBL" id="KAG0690750.1"/>
    </source>
</evidence>
<dbReference type="Proteomes" id="UP000697127">
    <property type="component" value="Unassembled WGS sequence"/>
</dbReference>
<evidence type="ECO:0000259" key="12">
    <source>
        <dbReference type="PROSITE" id="PS50234"/>
    </source>
</evidence>
<dbReference type="CDD" id="cd00009">
    <property type="entry name" value="AAA"/>
    <property type="match status" value="2"/>
</dbReference>
<dbReference type="InterPro" id="IPR003593">
    <property type="entry name" value="AAA+_ATPase"/>
</dbReference>
<keyword evidence="5" id="KW-0597">Phosphoprotein</keyword>
<dbReference type="SMART" id="SM00382">
    <property type="entry name" value="AAA"/>
    <property type="match status" value="6"/>
</dbReference>
<feature type="compositionally biased region" description="Basic and acidic residues" evidence="11">
    <location>
        <begin position="4924"/>
        <end position="4941"/>
    </location>
</feature>
<dbReference type="Gene3D" id="3.10.620.30">
    <property type="match status" value="1"/>
</dbReference>
<evidence type="ECO:0000256" key="10">
    <source>
        <dbReference type="PIRNR" id="PIRNR010340"/>
    </source>
</evidence>
<feature type="compositionally biased region" description="Acidic residues" evidence="11">
    <location>
        <begin position="4459"/>
        <end position="4510"/>
    </location>
</feature>
<evidence type="ECO:0000256" key="5">
    <source>
        <dbReference type="ARBA" id="ARBA00022553"/>
    </source>
</evidence>
<dbReference type="SUPFAM" id="SSF54001">
    <property type="entry name" value="Cysteine proteinases"/>
    <property type="match status" value="1"/>
</dbReference>
<feature type="compositionally biased region" description="Acidic residues" evidence="11">
    <location>
        <begin position="4972"/>
        <end position="4989"/>
    </location>
</feature>
<name>A0A9P6WP75_9ASCO</name>
<dbReference type="InterPro" id="IPR002931">
    <property type="entry name" value="Transglutaminase-like"/>
</dbReference>
<dbReference type="SUPFAM" id="SSF52540">
    <property type="entry name" value="P-loop containing nucleoside triphosphate hydrolases"/>
    <property type="match status" value="6"/>
</dbReference>
<dbReference type="GO" id="GO:0030687">
    <property type="term" value="C:preribosome, large subunit precursor"/>
    <property type="evidence" value="ECO:0007669"/>
    <property type="project" value="TreeGrafter"/>
</dbReference>
<dbReference type="InterPro" id="IPR002035">
    <property type="entry name" value="VWF_A"/>
</dbReference>
<evidence type="ECO:0000256" key="7">
    <source>
        <dbReference type="ARBA" id="ARBA00022840"/>
    </source>
</evidence>
<evidence type="ECO:0000256" key="3">
    <source>
        <dbReference type="ARBA" id="ARBA00007188"/>
    </source>
</evidence>
<feature type="compositionally biased region" description="Basic and acidic residues" evidence="11">
    <location>
        <begin position="4948"/>
        <end position="4963"/>
    </location>
</feature>
<dbReference type="GO" id="GO:0000027">
    <property type="term" value="P:ribosomal large subunit assembly"/>
    <property type="evidence" value="ECO:0007669"/>
    <property type="project" value="InterPro"/>
</dbReference>
<dbReference type="EMBL" id="PUHW01000019">
    <property type="protein sequence ID" value="KAG0690750.1"/>
    <property type="molecule type" value="Genomic_DNA"/>
</dbReference>
<dbReference type="FunFam" id="3.40.50.300:FF:001053">
    <property type="entry name" value="Midasin"/>
    <property type="match status" value="1"/>
</dbReference>
<evidence type="ECO:0000256" key="1">
    <source>
        <dbReference type="ARBA" id="ARBA00004604"/>
    </source>
</evidence>
<keyword evidence="14" id="KW-1185">Reference proteome</keyword>
<accession>A0A9P6WP75</accession>
<dbReference type="CDD" id="cd01460">
    <property type="entry name" value="vWA_midasin"/>
    <property type="match status" value="1"/>
</dbReference>
<dbReference type="FunFam" id="3.40.50.300:FF:000142">
    <property type="entry name" value="Midasin"/>
    <property type="match status" value="1"/>
</dbReference>
<dbReference type="FunFam" id="3.40.50.300:FF:000712">
    <property type="entry name" value="Midasin"/>
    <property type="match status" value="1"/>
</dbReference>
<dbReference type="InterPro" id="IPR011704">
    <property type="entry name" value="ATPase_dyneun-rel_AAA"/>
</dbReference>
<dbReference type="Pfam" id="PF17867">
    <property type="entry name" value="AAA_lid_7"/>
    <property type="match status" value="3"/>
</dbReference>
<reference evidence="13" key="1">
    <citation type="submission" date="2020-11" db="EMBL/GenBank/DDBJ databases">
        <title>Kefir isolates.</title>
        <authorList>
            <person name="Marcisauskas S."/>
            <person name="Kim Y."/>
            <person name="Blasche S."/>
        </authorList>
    </citation>
    <scope>NUCLEOTIDE SEQUENCE</scope>
    <source>
        <strain evidence="13">Olga-1</strain>
    </source>
</reference>
<comment type="function">
    <text evidence="10">Nuclear chaperone required for maturation and nuclear export of pre-60S ribosome subunits.</text>
</comment>
<dbReference type="SUPFAM" id="SSF53300">
    <property type="entry name" value="vWA-like"/>
    <property type="match status" value="1"/>
</dbReference>
<evidence type="ECO:0000256" key="8">
    <source>
        <dbReference type="ARBA" id="ARBA00023186"/>
    </source>
</evidence>
<dbReference type="InterPro" id="IPR040848">
    <property type="entry name" value="AAA_lid_7"/>
</dbReference>
<dbReference type="InterPro" id="IPR025662">
    <property type="entry name" value="Sigma_54_int_dom_ATP-bd_1"/>
</dbReference>
<dbReference type="Pfam" id="PF01841">
    <property type="entry name" value="Transglut_core"/>
    <property type="match status" value="1"/>
</dbReference>
<dbReference type="GO" id="GO:0000055">
    <property type="term" value="P:ribosomal large subunit export from nucleus"/>
    <property type="evidence" value="ECO:0007669"/>
    <property type="project" value="TreeGrafter"/>
</dbReference>
<feature type="compositionally biased region" description="Acidic residues" evidence="11">
    <location>
        <begin position="4784"/>
        <end position="4793"/>
    </location>
</feature>
<comment type="similarity">
    <text evidence="3 10">Belongs to the midasin family.</text>
</comment>
<feature type="region of interest" description="Disordered" evidence="11">
    <location>
        <begin position="1063"/>
        <end position="1090"/>
    </location>
</feature>
<dbReference type="PIRSF" id="PIRSF010340">
    <property type="entry name" value="Midasin"/>
    <property type="match status" value="1"/>
</dbReference>
<dbReference type="InterPro" id="IPR041190">
    <property type="entry name" value="Midasin_AAA_lid_5"/>
</dbReference>
<dbReference type="InterPro" id="IPR027417">
    <property type="entry name" value="P-loop_NTPase"/>
</dbReference>
<dbReference type="PROSITE" id="PS00675">
    <property type="entry name" value="SIGMA54_INTERACT_1"/>
    <property type="match status" value="1"/>
</dbReference>
<feature type="compositionally biased region" description="Acidic residues" evidence="11">
    <location>
        <begin position="4587"/>
        <end position="4641"/>
    </location>
</feature>
<feature type="domain" description="VWFA" evidence="12">
    <location>
        <begin position="5085"/>
        <end position="5280"/>
    </location>
</feature>
<feature type="compositionally biased region" description="Polar residues" evidence="11">
    <location>
        <begin position="4990"/>
        <end position="5001"/>
    </location>
</feature>
<gene>
    <name evidence="13" type="ORF">C6P40_001482</name>
</gene>
<dbReference type="Pfam" id="PF00092">
    <property type="entry name" value="VWA"/>
    <property type="match status" value="1"/>
</dbReference>
<dbReference type="GO" id="GO:0016887">
    <property type="term" value="F:ATP hydrolysis activity"/>
    <property type="evidence" value="ECO:0007669"/>
    <property type="project" value="InterPro"/>
</dbReference>
<feature type="compositionally biased region" description="Acidic residues" evidence="11">
    <location>
        <begin position="4568"/>
        <end position="4578"/>
    </location>
</feature>